<name>A0A552A9T3_MICAE</name>
<accession>A0A552A9T3</accession>
<reference evidence="1 2" key="1">
    <citation type="submission" date="2019-01" db="EMBL/GenBank/DDBJ databases">
        <title>Coherence of Microcystis species and biogeography revealed through population genomics.</title>
        <authorList>
            <person name="Perez-Carrascal O.M."/>
            <person name="Terrat Y."/>
            <person name="Giani A."/>
            <person name="Fortin N."/>
            <person name="Tromas N."/>
            <person name="Shapiro B.J."/>
        </authorList>
    </citation>
    <scope>NUCLEOTIDE SEQUENCE [LARGE SCALE GENOMIC DNA]</scope>
    <source>
        <strain evidence="1">Ma_OC_H_19870700_S124</strain>
    </source>
</reference>
<evidence type="ECO:0000313" key="2">
    <source>
        <dbReference type="Proteomes" id="UP000316280"/>
    </source>
</evidence>
<proteinExistence type="predicted"/>
<dbReference type="Proteomes" id="UP000316280">
    <property type="component" value="Unassembled WGS sequence"/>
</dbReference>
<protein>
    <submittedName>
        <fullName evidence="1">Uncharacterized protein</fullName>
    </submittedName>
</protein>
<sequence>MTDKYKLTKKLWNESNSEIIQRSKAKYDRKNPIWSFRITPELLEWLNQERWNDGDGNPETNSALVIRKLNKLMKLENEGY</sequence>
<organism evidence="1 2">
    <name type="scientific">Microcystis aeruginosa Ma_OC_H_19870700_S124</name>
    <dbReference type="NCBI Taxonomy" id="2486262"/>
    <lineage>
        <taxon>Bacteria</taxon>
        <taxon>Bacillati</taxon>
        <taxon>Cyanobacteriota</taxon>
        <taxon>Cyanophyceae</taxon>
        <taxon>Oscillatoriophycideae</taxon>
        <taxon>Chroococcales</taxon>
        <taxon>Microcystaceae</taxon>
        <taxon>Microcystis</taxon>
    </lineage>
</organism>
<dbReference type="AlphaFoldDB" id="A0A552A9T3"/>
<evidence type="ECO:0000313" key="1">
    <source>
        <dbReference type="EMBL" id="TRT82204.1"/>
    </source>
</evidence>
<gene>
    <name evidence="1" type="ORF">EWV63_20170</name>
</gene>
<dbReference type="EMBL" id="SFBR01000189">
    <property type="protein sequence ID" value="TRT82204.1"/>
    <property type="molecule type" value="Genomic_DNA"/>
</dbReference>
<comment type="caution">
    <text evidence="1">The sequence shown here is derived from an EMBL/GenBank/DDBJ whole genome shotgun (WGS) entry which is preliminary data.</text>
</comment>